<dbReference type="Proteomes" id="UP001295794">
    <property type="component" value="Unassembled WGS sequence"/>
</dbReference>
<proteinExistence type="predicted"/>
<comment type="caution">
    <text evidence="2">The sequence shown here is derived from an EMBL/GenBank/DDBJ whole genome shotgun (WGS) entry which is preliminary data.</text>
</comment>
<feature type="chain" id="PRO_5042138510" description="CHAD domain-containing protein" evidence="1">
    <location>
        <begin position="20"/>
        <end position="175"/>
    </location>
</feature>
<dbReference type="EMBL" id="CAVNYO010000107">
    <property type="protein sequence ID" value="CAK5266104.1"/>
    <property type="molecule type" value="Genomic_DNA"/>
</dbReference>
<feature type="non-terminal residue" evidence="2">
    <location>
        <position position="175"/>
    </location>
</feature>
<evidence type="ECO:0000256" key="1">
    <source>
        <dbReference type="SAM" id="SignalP"/>
    </source>
</evidence>
<name>A0AAD2H0W0_9AGAR</name>
<organism evidence="2 3">
    <name type="scientific">Mycena citricolor</name>
    <dbReference type="NCBI Taxonomy" id="2018698"/>
    <lineage>
        <taxon>Eukaryota</taxon>
        <taxon>Fungi</taxon>
        <taxon>Dikarya</taxon>
        <taxon>Basidiomycota</taxon>
        <taxon>Agaricomycotina</taxon>
        <taxon>Agaricomycetes</taxon>
        <taxon>Agaricomycetidae</taxon>
        <taxon>Agaricales</taxon>
        <taxon>Marasmiineae</taxon>
        <taxon>Mycenaceae</taxon>
        <taxon>Mycena</taxon>
    </lineage>
</organism>
<evidence type="ECO:0000313" key="2">
    <source>
        <dbReference type="EMBL" id="CAK5266104.1"/>
    </source>
</evidence>
<dbReference type="AlphaFoldDB" id="A0AAD2H0W0"/>
<keyword evidence="1" id="KW-0732">Signal</keyword>
<protein>
    <recommendedName>
        <fullName evidence="4">CHAD domain-containing protein</fullName>
    </recommendedName>
</protein>
<accession>A0AAD2H0W0</accession>
<evidence type="ECO:0000313" key="3">
    <source>
        <dbReference type="Proteomes" id="UP001295794"/>
    </source>
</evidence>
<keyword evidence="3" id="KW-1185">Reference proteome</keyword>
<evidence type="ECO:0008006" key="4">
    <source>
        <dbReference type="Google" id="ProtNLM"/>
    </source>
</evidence>
<gene>
    <name evidence="2" type="ORF">MYCIT1_LOCUS7635</name>
</gene>
<sequence length="175" mass="20816">DEAVSLRLVCGGLLRWLLCRLTVLQKLSMTHLPDSTDLGLLHELERSLRHSRRALKRRLHISADRWEARSDSSRTRFFDRLRVLSTTLSRLRQFCVEHHLRVTELKQVRATLERYLSKLASLMLKIDATFDSLSVGEYQKSDTRIHRRIQEYVDERKQAARLSRDQWLMQYDRTL</sequence>
<feature type="signal peptide" evidence="1">
    <location>
        <begin position="1"/>
        <end position="19"/>
    </location>
</feature>
<reference evidence="2" key="1">
    <citation type="submission" date="2023-11" db="EMBL/GenBank/DDBJ databases">
        <authorList>
            <person name="De Vega J J."/>
            <person name="De Vega J J."/>
        </authorList>
    </citation>
    <scope>NUCLEOTIDE SEQUENCE</scope>
</reference>